<dbReference type="Proteomes" id="UP000433181">
    <property type="component" value="Unassembled WGS sequence"/>
</dbReference>
<evidence type="ECO:0000313" key="2">
    <source>
        <dbReference type="Proteomes" id="UP000433181"/>
    </source>
</evidence>
<keyword evidence="2" id="KW-1185">Reference proteome</keyword>
<dbReference type="EMBL" id="VUNR01000005">
    <property type="protein sequence ID" value="MSU08178.1"/>
    <property type="molecule type" value="Genomic_DNA"/>
</dbReference>
<gene>
    <name evidence="1" type="ORF">FYJ84_04115</name>
</gene>
<accession>A0A6I2U9P5</accession>
<comment type="caution">
    <text evidence="1">The sequence shown here is derived from an EMBL/GenBank/DDBJ whole genome shotgun (WGS) entry which is preliminary data.</text>
</comment>
<reference evidence="1 2" key="1">
    <citation type="submission" date="2019-08" db="EMBL/GenBank/DDBJ databases">
        <title>In-depth cultivation of the pig gut microbiome towards novel bacterial diversity and tailored functional studies.</title>
        <authorList>
            <person name="Wylensek D."/>
            <person name="Hitch T.C.A."/>
            <person name="Clavel T."/>
        </authorList>
    </citation>
    <scope>NUCLEOTIDE SEQUENCE [LARGE SCALE GENOMIC DNA]</scope>
    <source>
        <strain evidence="1 2">WCA-693-APC-5D-A</strain>
    </source>
</reference>
<name>A0A6I2U9P5_9FIRM</name>
<proteinExistence type="predicted"/>
<dbReference type="GeneID" id="96778090"/>
<dbReference type="RefSeq" id="WP_154406333.1">
    <property type="nucleotide sequence ID" value="NZ_VUNR01000005.1"/>
</dbReference>
<protein>
    <submittedName>
        <fullName evidence="1">Uncharacterized protein</fullName>
    </submittedName>
</protein>
<dbReference type="AlphaFoldDB" id="A0A6I2U9P5"/>
<organism evidence="1 2">
    <name type="scientific">Anaerovibrio slackiae</name>
    <dbReference type="NCBI Taxonomy" id="2652309"/>
    <lineage>
        <taxon>Bacteria</taxon>
        <taxon>Bacillati</taxon>
        <taxon>Bacillota</taxon>
        <taxon>Negativicutes</taxon>
        <taxon>Selenomonadales</taxon>
        <taxon>Selenomonadaceae</taxon>
        <taxon>Anaerovibrio</taxon>
    </lineage>
</organism>
<evidence type="ECO:0000313" key="1">
    <source>
        <dbReference type="EMBL" id="MSU08178.1"/>
    </source>
</evidence>
<sequence length="133" mass="15666">MKDTIAQFMDDYNTGKISLVDLQRRLAFDQWKQDSKYTRLIEYVPNMRCPEDIVLAKYDYLELYSCLMKLRHRVSSTTWKILCMVAYGYTQEHIGQRLNLGQPAISKRISRVLPIAERLNLKALLHAVIAWKQ</sequence>